<evidence type="ECO:0000313" key="4">
    <source>
        <dbReference type="EnsemblMetazoa" id="XP_030847299"/>
    </source>
</evidence>
<dbReference type="CDD" id="cd00170">
    <property type="entry name" value="SEC14"/>
    <property type="match status" value="1"/>
</dbReference>
<evidence type="ECO:0008006" key="6">
    <source>
        <dbReference type="Google" id="ProtNLM"/>
    </source>
</evidence>
<evidence type="ECO:0000313" key="5">
    <source>
        <dbReference type="Proteomes" id="UP000007110"/>
    </source>
</evidence>
<dbReference type="InterPro" id="IPR001251">
    <property type="entry name" value="CRAL-TRIO_dom"/>
</dbReference>
<dbReference type="SMART" id="SM00516">
    <property type="entry name" value="SEC14"/>
    <property type="match status" value="1"/>
</dbReference>
<dbReference type="InterPro" id="IPR036865">
    <property type="entry name" value="CRAL-TRIO_dom_sf"/>
</dbReference>
<keyword evidence="5" id="KW-1185">Reference proteome</keyword>
<dbReference type="InterPro" id="IPR036598">
    <property type="entry name" value="GOLD_dom_sf"/>
</dbReference>
<dbReference type="InterPro" id="IPR051064">
    <property type="entry name" value="SEC14/CRAL-TRIO_domain"/>
</dbReference>
<feature type="domain" description="GOLD" evidence="3">
    <location>
        <begin position="280"/>
        <end position="380"/>
    </location>
</feature>
<organism evidence="4 5">
    <name type="scientific">Strongylocentrotus purpuratus</name>
    <name type="common">Purple sea urchin</name>
    <dbReference type="NCBI Taxonomy" id="7668"/>
    <lineage>
        <taxon>Eukaryota</taxon>
        <taxon>Metazoa</taxon>
        <taxon>Echinodermata</taxon>
        <taxon>Eleutherozoa</taxon>
        <taxon>Echinozoa</taxon>
        <taxon>Echinoidea</taxon>
        <taxon>Euechinoidea</taxon>
        <taxon>Echinacea</taxon>
        <taxon>Camarodonta</taxon>
        <taxon>Echinidea</taxon>
        <taxon>Strongylocentrotidae</taxon>
        <taxon>Strongylocentrotus</taxon>
    </lineage>
</organism>
<dbReference type="PROSITE" id="PS50866">
    <property type="entry name" value="GOLD"/>
    <property type="match status" value="1"/>
</dbReference>
<dbReference type="AlphaFoldDB" id="A0A7M7P7N4"/>
<dbReference type="SUPFAM" id="SSF46938">
    <property type="entry name" value="CRAL/TRIO N-terminal domain"/>
    <property type="match status" value="1"/>
</dbReference>
<reference evidence="4" key="2">
    <citation type="submission" date="2021-01" db="UniProtKB">
        <authorList>
            <consortium name="EnsemblMetazoa"/>
        </authorList>
    </citation>
    <scope>IDENTIFICATION</scope>
</reference>
<dbReference type="PROSITE" id="PS50191">
    <property type="entry name" value="CRAL_TRIO"/>
    <property type="match status" value="1"/>
</dbReference>
<dbReference type="Gene3D" id="2.60.120.680">
    <property type="entry name" value="GOLD domain"/>
    <property type="match status" value="1"/>
</dbReference>
<dbReference type="SUPFAM" id="SSF101576">
    <property type="entry name" value="Supernatant protein factor (SPF), C-terminal domain"/>
    <property type="match status" value="1"/>
</dbReference>
<feature type="domain" description="CRAL-TRIO" evidence="2">
    <location>
        <begin position="77"/>
        <end position="250"/>
    </location>
</feature>
<dbReference type="InterPro" id="IPR036273">
    <property type="entry name" value="CRAL/TRIO_N_dom_sf"/>
</dbReference>
<dbReference type="InterPro" id="IPR009038">
    <property type="entry name" value="GOLD_dom"/>
</dbReference>
<dbReference type="SMART" id="SM01100">
    <property type="entry name" value="CRAL_TRIO_N"/>
    <property type="match status" value="1"/>
</dbReference>
<name>A0A7M7P7N4_STRPU</name>
<dbReference type="Pfam" id="PF00650">
    <property type="entry name" value="CRAL_TRIO"/>
    <property type="match status" value="1"/>
</dbReference>
<reference evidence="5" key="1">
    <citation type="submission" date="2015-02" db="EMBL/GenBank/DDBJ databases">
        <title>Genome sequencing for Strongylocentrotus purpuratus.</title>
        <authorList>
            <person name="Murali S."/>
            <person name="Liu Y."/>
            <person name="Vee V."/>
            <person name="English A."/>
            <person name="Wang M."/>
            <person name="Skinner E."/>
            <person name="Han Y."/>
            <person name="Muzny D.M."/>
            <person name="Worley K.C."/>
            <person name="Gibbs R.A."/>
        </authorList>
    </citation>
    <scope>NUCLEOTIDE SEQUENCE</scope>
</reference>
<dbReference type="EnsemblMetazoa" id="XM_030991439">
    <property type="protein sequence ID" value="XP_030847299"/>
    <property type="gene ID" value="LOC100888854"/>
</dbReference>
<feature type="region of interest" description="Disordered" evidence="1">
    <location>
        <begin position="385"/>
        <end position="413"/>
    </location>
</feature>
<dbReference type="GeneID" id="100888854"/>
<accession>A0A7M7P7N4</accession>
<dbReference type="RefSeq" id="XP_030847299.1">
    <property type="nucleotide sequence ID" value="XM_030991439.1"/>
</dbReference>
<dbReference type="PANTHER" id="PTHR23324">
    <property type="entry name" value="SEC14 RELATED PROTEIN"/>
    <property type="match status" value="1"/>
</dbReference>
<sequence>MEAGAVDLMLSPKQREQLVKFREKVSDVLQPYHNDYWLLRFLKARNFNLKKSESMFRKNVLWREENKISQLYSEYKEPEVLQKYKPGGKLGNAKDGRPVFLDPIGNVDFKGLLHSVTVSDATKFYIKTLESLQRDVISQTEKLKRQIVGVYYIVDMENLGHHHLWKPGVQFTTSVIQQCEQQYPELLHKVIVVRAPRMFPLAYSIVKPFLNEQTRKKVVVFKDDFESELLSVIDADLLPKYWGGNLVEDGDPMCPRTVSLAGKVPKEWYMTGRDLSVDSSQMTTTEIARGGTLQLTYKTSQCNSVLRYEFRTQEHDIGFGVKRLHDDGSKTPVVKTERHSCHLVPEIGELILEDPGTYIVKFDNSFSWSRSKKLSYWIELLEPDLEENDSKDEDNQGDEEEEEDDDFVQATEG</sequence>
<dbReference type="Proteomes" id="UP000007110">
    <property type="component" value="Unassembled WGS sequence"/>
</dbReference>
<dbReference type="GO" id="GO:0005737">
    <property type="term" value="C:cytoplasm"/>
    <property type="evidence" value="ECO:0000318"/>
    <property type="project" value="GO_Central"/>
</dbReference>
<evidence type="ECO:0000259" key="3">
    <source>
        <dbReference type="PROSITE" id="PS50866"/>
    </source>
</evidence>
<dbReference type="Pfam" id="PF03765">
    <property type="entry name" value="CRAL_TRIO_N"/>
    <property type="match status" value="1"/>
</dbReference>
<dbReference type="InParanoid" id="A0A7M7P7N4"/>
<dbReference type="OMA" id="KSWFTAK"/>
<feature type="compositionally biased region" description="Acidic residues" evidence="1">
    <location>
        <begin position="385"/>
        <end position="407"/>
    </location>
</feature>
<dbReference type="InterPro" id="IPR011074">
    <property type="entry name" value="CRAL/TRIO_N_dom"/>
</dbReference>
<dbReference type="PRINTS" id="PR00180">
    <property type="entry name" value="CRETINALDHBP"/>
</dbReference>
<dbReference type="SUPFAM" id="SSF52087">
    <property type="entry name" value="CRAL/TRIO domain"/>
    <property type="match status" value="1"/>
</dbReference>
<dbReference type="OrthoDB" id="1434354at2759"/>
<proteinExistence type="predicted"/>
<dbReference type="Gene3D" id="3.40.525.10">
    <property type="entry name" value="CRAL-TRIO lipid binding domain"/>
    <property type="match status" value="1"/>
</dbReference>
<dbReference type="PANTHER" id="PTHR23324:SF83">
    <property type="entry name" value="SEC14-LIKE PROTEIN 2"/>
    <property type="match status" value="1"/>
</dbReference>
<evidence type="ECO:0000256" key="1">
    <source>
        <dbReference type="SAM" id="MobiDB-lite"/>
    </source>
</evidence>
<protein>
    <recommendedName>
        <fullName evidence="6">SEC14-like protein 2</fullName>
    </recommendedName>
</protein>
<dbReference type="KEGG" id="spu:100888854"/>
<evidence type="ECO:0000259" key="2">
    <source>
        <dbReference type="PROSITE" id="PS50191"/>
    </source>
</evidence>